<dbReference type="InterPro" id="IPR029056">
    <property type="entry name" value="Ribokinase-like"/>
</dbReference>
<evidence type="ECO:0000256" key="2">
    <source>
        <dbReference type="ARBA" id="ARBA00022679"/>
    </source>
</evidence>
<dbReference type="SUPFAM" id="SSF53613">
    <property type="entry name" value="Ribokinase-like"/>
    <property type="match status" value="1"/>
</dbReference>
<dbReference type="PANTHER" id="PTHR46566">
    <property type="entry name" value="1-PHOSPHOFRUCTOKINASE-RELATED"/>
    <property type="match status" value="1"/>
</dbReference>
<dbReference type="EC" id="2.7.1.144" evidence="6"/>
<dbReference type="Pfam" id="PF00294">
    <property type="entry name" value="PfkB"/>
    <property type="match status" value="1"/>
</dbReference>
<evidence type="ECO:0000256" key="6">
    <source>
        <dbReference type="PIRNR" id="PIRNR000535"/>
    </source>
</evidence>
<dbReference type="GO" id="GO:0003872">
    <property type="term" value="F:6-phosphofructokinase activity"/>
    <property type="evidence" value="ECO:0007669"/>
    <property type="project" value="TreeGrafter"/>
</dbReference>
<accession>A0A7X2L418</accession>
<evidence type="ECO:0000256" key="1">
    <source>
        <dbReference type="ARBA" id="ARBA00005380"/>
    </source>
</evidence>
<dbReference type="GO" id="GO:0009024">
    <property type="term" value="F:tagatose-6-phosphate kinase activity"/>
    <property type="evidence" value="ECO:0007669"/>
    <property type="project" value="UniProtKB-EC"/>
</dbReference>
<dbReference type="PROSITE" id="PS00584">
    <property type="entry name" value="PFKB_KINASES_2"/>
    <property type="match status" value="1"/>
</dbReference>
<keyword evidence="6" id="KW-0423">Lactose metabolism</keyword>
<keyword evidence="9" id="KW-1185">Reference proteome</keyword>
<comment type="caution">
    <text evidence="8">The sequence shown here is derived from an EMBL/GenBank/DDBJ whole genome shotgun (WGS) entry which is preliminary data.</text>
</comment>
<keyword evidence="2 6" id="KW-0808">Transferase</keyword>
<dbReference type="GO" id="GO:2001059">
    <property type="term" value="P:D-tagatose 6-phosphate catabolic process"/>
    <property type="evidence" value="ECO:0007669"/>
    <property type="project" value="UniProtKB-UniPathway"/>
</dbReference>
<dbReference type="EMBL" id="WJXB01000011">
    <property type="protein sequence ID" value="MRN55870.1"/>
    <property type="molecule type" value="Genomic_DNA"/>
</dbReference>
<sequence length="312" mass="33361">MIVTLTVNPSVDASTSINQVVPDHKLRCREASYKPGGGGVNVSRAIHRLGGDSLALYTSGGLHGQLLHHMLEQEGVNHQSIPIDGQTRENLIVLEESTGQQFRFDMPGPLFLEGDWIRCIEQLKALTFTPTYIVASGSLPTGCPTDFYARVVAVAKQWNARVIVDTSGEALQLAADAGVYLLKPNARELEELSGQAITNDEELKAAALKLIDEGRTEVVVVSLGGEGAMLISKEGCEHLKAPDISVVSVVGAGDSLVGGVVYSLELGKPLREAVQFGIAAGAAAVMNPERELCKREDTERLFKSMVTEISKG</sequence>
<gene>
    <name evidence="8" type="ORF">GJB61_23125</name>
</gene>
<evidence type="ECO:0000313" key="9">
    <source>
        <dbReference type="Proteomes" id="UP000463051"/>
    </source>
</evidence>
<evidence type="ECO:0000313" key="8">
    <source>
        <dbReference type="EMBL" id="MRN55870.1"/>
    </source>
</evidence>
<keyword evidence="3 6" id="KW-0547">Nucleotide-binding</keyword>
<dbReference type="Gene3D" id="3.40.1190.20">
    <property type="match status" value="1"/>
</dbReference>
<dbReference type="InterPro" id="IPR002173">
    <property type="entry name" value="Carboh/pur_kinase_PfkB_CS"/>
</dbReference>
<evidence type="ECO:0000256" key="4">
    <source>
        <dbReference type="ARBA" id="ARBA00022777"/>
    </source>
</evidence>
<dbReference type="CDD" id="cd01164">
    <property type="entry name" value="FruK_PfkB_like"/>
    <property type="match status" value="1"/>
</dbReference>
<dbReference type="AlphaFoldDB" id="A0A7X2L418"/>
<evidence type="ECO:0000256" key="5">
    <source>
        <dbReference type="ARBA" id="ARBA00022840"/>
    </source>
</evidence>
<feature type="domain" description="Carbohydrate kinase PfkB" evidence="7">
    <location>
        <begin position="24"/>
        <end position="287"/>
    </location>
</feature>
<evidence type="ECO:0000259" key="7">
    <source>
        <dbReference type="Pfam" id="PF00294"/>
    </source>
</evidence>
<evidence type="ECO:0000256" key="3">
    <source>
        <dbReference type="ARBA" id="ARBA00022741"/>
    </source>
</evidence>
<dbReference type="RefSeq" id="WP_154121380.1">
    <property type="nucleotide sequence ID" value="NZ_WJXB01000011.1"/>
</dbReference>
<dbReference type="NCBIfam" id="TIGR03168">
    <property type="entry name" value="1-PFK"/>
    <property type="match status" value="1"/>
</dbReference>
<comment type="similarity">
    <text evidence="6">Belongs to the carbohydrate kinase PfkB family. LacC subfamily.</text>
</comment>
<comment type="pathway">
    <text evidence="6">Carbohydrate metabolism; D-tagatose 6-phosphate degradation; D-glyceraldehyde 3-phosphate and glycerone phosphate from D-tagatose 6-phosphate: step 1/2.</text>
</comment>
<protein>
    <recommendedName>
        <fullName evidence="6">Tagatose-6-phosphate kinase</fullName>
        <ecNumber evidence="6">2.7.1.144</ecNumber>
    </recommendedName>
</protein>
<dbReference type="GO" id="GO:0005988">
    <property type="term" value="P:lactose metabolic process"/>
    <property type="evidence" value="ECO:0007669"/>
    <property type="project" value="UniProtKB-KW"/>
</dbReference>
<dbReference type="FunFam" id="3.40.1190.20:FF:000001">
    <property type="entry name" value="Phosphofructokinase"/>
    <property type="match status" value="1"/>
</dbReference>
<dbReference type="PIRSF" id="PIRSF000535">
    <property type="entry name" value="1PFK/6PFK/LacC"/>
    <property type="match status" value="1"/>
</dbReference>
<dbReference type="GO" id="GO:0005829">
    <property type="term" value="C:cytosol"/>
    <property type="evidence" value="ECO:0007669"/>
    <property type="project" value="TreeGrafter"/>
</dbReference>
<keyword evidence="5 6" id="KW-0067">ATP-binding</keyword>
<name>A0A7X2L418_9BACL</name>
<dbReference type="Proteomes" id="UP000463051">
    <property type="component" value="Unassembled WGS sequence"/>
</dbReference>
<comment type="similarity">
    <text evidence="1">Belongs to the carbohydrate kinase pfkB family.</text>
</comment>
<reference evidence="8 9" key="1">
    <citation type="submission" date="2019-11" db="EMBL/GenBank/DDBJ databases">
        <title>Paenibacillus monticola sp. nov., a novel PGPR strain isolated from mountain sample in China.</title>
        <authorList>
            <person name="Zhao Q."/>
            <person name="Li H.-P."/>
            <person name="Zhang J.-L."/>
        </authorList>
    </citation>
    <scope>NUCLEOTIDE SEQUENCE [LARGE SCALE GENOMIC DNA]</scope>
    <source>
        <strain evidence="8 9">LC-T2</strain>
    </source>
</reference>
<proteinExistence type="inferred from homology"/>
<dbReference type="InterPro" id="IPR017583">
    <property type="entry name" value="Tagatose/fructose_Pkinase"/>
</dbReference>
<dbReference type="GO" id="GO:0005524">
    <property type="term" value="F:ATP binding"/>
    <property type="evidence" value="ECO:0007669"/>
    <property type="project" value="UniProtKB-KW"/>
</dbReference>
<dbReference type="UniPathway" id="UPA00704">
    <property type="reaction ID" value="UER00715"/>
</dbReference>
<dbReference type="PROSITE" id="PS00583">
    <property type="entry name" value="PFKB_KINASES_1"/>
    <property type="match status" value="1"/>
</dbReference>
<comment type="catalytic activity">
    <reaction evidence="6">
        <text>D-tagatofuranose 6-phosphate + ATP = D-tagatofuranose 1,6-bisphosphate + ADP + H(+)</text>
        <dbReference type="Rhea" id="RHEA:12420"/>
        <dbReference type="ChEBI" id="CHEBI:15378"/>
        <dbReference type="ChEBI" id="CHEBI:30616"/>
        <dbReference type="ChEBI" id="CHEBI:58694"/>
        <dbReference type="ChEBI" id="CHEBI:58695"/>
        <dbReference type="ChEBI" id="CHEBI:456216"/>
        <dbReference type="EC" id="2.7.1.144"/>
    </reaction>
</comment>
<keyword evidence="4 8" id="KW-0418">Kinase</keyword>
<organism evidence="8 9">
    <name type="scientific">Paenibacillus monticola</name>
    <dbReference type="NCBI Taxonomy" id="2666075"/>
    <lineage>
        <taxon>Bacteria</taxon>
        <taxon>Bacillati</taxon>
        <taxon>Bacillota</taxon>
        <taxon>Bacilli</taxon>
        <taxon>Bacillales</taxon>
        <taxon>Paenibacillaceae</taxon>
        <taxon>Paenibacillus</taxon>
    </lineage>
</organism>
<dbReference type="PANTHER" id="PTHR46566:SF2">
    <property type="entry name" value="ATP-DEPENDENT 6-PHOSPHOFRUCTOKINASE ISOZYME 2"/>
    <property type="match status" value="1"/>
</dbReference>
<dbReference type="InterPro" id="IPR011611">
    <property type="entry name" value="PfkB_dom"/>
</dbReference>